<proteinExistence type="predicted"/>
<dbReference type="Proteomes" id="UP000000600">
    <property type="component" value="Unassembled WGS sequence"/>
</dbReference>
<dbReference type="RefSeq" id="XP_001437807.1">
    <property type="nucleotide sequence ID" value="XM_001437770.1"/>
</dbReference>
<feature type="coiled-coil region" evidence="1">
    <location>
        <begin position="124"/>
        <end position="329"/>
    </location>
</feature>
<dbReference type="HOGENOM" id="CLU_259555_0_0_1"/>
<feature type="region of interest" description="Disordered" evidence="2">
    <location>
        <begin position="479"/>
        <end position="498"/>
    </location>
</feature>
<keyword evidence="1" id="KW-0175">Coiled coil</keyword>
<feature type="compositionally biased region" description="Basic and acidic residues" evidence="2">
    <location>
        <begin position="776"/>
        <end position="791"/>
    </location>
</feature>
<dbReference type="GeneID" id="5023593"/>
<feature type="coiled-coil region" evidence="1">
    <location>
        <begin position="16"/>
        <end position="79"/>
    </location>
</feature>
<dbReference type="STRING" id="5888.A0CHZ3"/>
<evidence type="ECO:0000313" key="4">
    <source>
        <dbReference type="Proteomes" id="UP000000600"/>
    </source>
</evidence>
<keyword evidence="4" id="KW-1185">Reference proteome</keyword>
<accession>A0CHZ3</accession>
<dbReference type="InParanoid" id="A0CHZ3"/>
<dbReference type="EMBL" id="CT868081">
    <property type="protein sequence ID" value="CAK70410.1"/>
    <property type="molecule type" value="Genomic_DNA"/>
</dbReference>
<dbReference type="OMA" id="CRGMLER"/>
<evidence type="ECO:0000256" key="2">
    <source>
        <dbReference type="SAM" id="MobiDB-lite"/>
    </source>
</evidence>
<feature type="region of interest" description="Disordered" evidence="2">
    <location>
        <begin position="765"/>
        <end position="802"/>
    </location>
</feature>
<protein>
    <submittedName>
        <fullName evidence="3">Uncharacterized protein</fullName>
    </submittedName>
</protein>
<feature type="coiled-coil region" evidence="1">
    <location>
        <begin position="1007"/>
        <end position="1041"/>
    </location>
</feature>
<feature type="compositionally biased region" description="Basic and acidic residues" evidence="2">
    <location>
        <begin position="580"/>
        <end position="589"/>
    </location>
</feature>
<feature type="compositionally biased region" description="Polar residues" evidence="2">
    <location>
        <begin position="765"/>
        <end position="775"/>
    </location>
</feature>
<feature type="region of interest" description="Disordered" evidence="2">
    <location>
        <begin position="564"/>
        <end position="605"/>
    </location>
</feature>
<feature type="region of interest" description="Disordered" evidence="2">
    <location>
        <begin position="675"/>
        <end position="695"/>
    </location>
</feature>
<feature type="coiled-coil region" evidence="1">
    <location>
        <begin position="915"/>
        <end position="942"/>
    </location>
</feature>
<feature type="compositionally biased region" description="Polar residues" evidence="2">
    <location>
        <begin position="593"/>
        <end position="604"/>
    </location>
</feature>
<dbReference type="KEGG" id="ptm:GSPATT00038512001"/>
<name>A0CHZ3_PARTE</name>
<organism evidence="3 4">
    <name type="scientific">Paramecium tetraurelia</name>
    <dbReference type="NCBI Taxonomy" id="5888"/>
    <lineage>
        <taxon>Eukaryota</taxon>
        <taxon>Sar</taxon>
        <taxon>Alveolata</taxon>
        <taxon>Ciliophora</taxon>
        <taxon>Intramacronucleata</taxon>
        <taxon>Oligohymenophorea</taxon>
        <taxon>Peniculida</taxon>
        <taxon>Parameciidae</taxon>
        <taxon>Paramecium</taxon>
    </lineage>
</organism>
<gene>
    <name evidence="3" type="ORF">GSPATT00038512001</name>
</gene>
<dbReference type="OrthoDB" id="2136082at2759"/>
<feature type="region of interest" description="Disordered" evidence="2">
    <location>
        <begin position="1120"/>
        <end position="1150"/>
    </location>
</feature>
<reference evidence="3 4" key="1">
    <citation type="journal article" date="2006" name="Nature">
        <title>Global trends of whole-genome duplications revealed by the ciliate Paramecium tetraurelia.</title>
        <authorList>
            <consortium name="Genoscope"/>
            <person name="Aury J.-M."/>
            <person name="Jaillon O."/>
            <person name="Duret L."/>
            <person name="Noel B."/>
            <person name="Jubin C."/>
            <person name="Porcel B.M."/>
            <person name="Segurens B."/>
            <person name="Daubin V."/>
            <person name="Anthouard V."/>
            <person name="Aiach N."/>
            <person name="Arnaiz O."/>
            <person name="Billaut A."/>
            <person name="Beisson J."/>
            <person name="Blanc I."/>
            <person name="Bouhouche K."/>
            <person name="Camara F."/>
            <person name="Duharcourt S."/>
            <person name="Guigo R."/>
            <person name="Gogendeau D."/>
            <person name="Katinka M."/>
            <person name="Keller A.-M."/>
            <person name="Kissmehl R."/>
            <person name="Klotz C."/>
            <person name="Koll F."/>
            <person name="Le Moue A."/>
            <person name="Lepere C."/>
            <person name="Malinsky S."/>
            <person name="Nowacki M."/>
            <person name="Nowak J.K."/>
            <person name="Plattner H."/>
            <person name="Poulain J."/>
            <person name="Ruiz F."/>
            <person name="Serrano V."/>
            <person name="Zagulski M."/>
            <person name="Dessen P."/>
            <person name="Betermier M."/>
            <person name="Weissenbach J."/>
            <person name="Scarpelli C."/>
            <person name="Schachter V."/>
            <person name="Sperling L."/>
            <person name="Meyer E."/>
            <person name="Cohen J."/>
            <person name="Wincker P."/>
        </authorList>
    </citation>
    <scope>NUCLEOTIDE SEQUENCE [LARGE SCALE GENOMIC DNA]</scope>
    <source>
        <strain evidence="3 4">Stock d4-2</strain>
    </source>
</reference>
<feature type="coiled-coil region" evidence="1">
    <location>
        <begin position="1092"/>
        <end position="1119"/>
    </location>
</feature>
<evidence type="ECO:0000256" key="1">
    <source>
        <dbReference type="SAM" id="Coils"/>
    </source>
</evidence>
<feature type="compositionally biased region" description="Low complexity" evidence="2">
    <location>
        <begin position="792"/>
        <end position="802"/>
    </location>
</feature>
<sequence>MRSIQQANQGQAPIGIKQIDTQIQKVKSELKIEQSQAFERTMREAKINKDTAQVLSQRVEKLQEEKDKYKKQADEILKRTEGPGIHRSSIHSNRSQKIDNDKFTQDQIKQREILALELEMNQKEKQFLAEIENLKMDIKQLTHDLNEAWSENDQKDKQIEQLQTQNSLLQKEKLELQKKLMEEKSIQKKQQSPQKIIEPQNNLINENSAIIEKLKKQIQELQEEISEYDETINSHQQEILEWKNKFSQLQKNKDEVDNYYAIAYNEIQNLLASKEEMENQRKDDKNNINQLEATIIVLKNNLNEFENNNKRLQDQIDIIQKNNQDLRAENLKQFELLASKPLEVNSNLQNDLIELHNAPSNSNGGEEFISQFNQLSDDFQNLKSKYTEVLEQKQTMENENNKKAKENSLLNDAIKKLENRIKSQEGEIQDWINKYNSKNTELNAILEQENNDKLKIEELELHIKDQEININDLEIALKHSQKDSTPRPPPHPNTLKQRELEDKLKQANVQINDLKKETQSLQQQQNKQDEQNEQDLNQLTSDLEKQNNKLKLDNDKLISQLNDAEKKISDQDQIIKQQKKQQEELEQKQKQIPKSNPSESNQEQEALIERLNQSNEQLEVNNSQLMKELNLIKNKNSKNLRSKFILVGKLMQIEKLKSDQEEKIKKQKAIINELLGNQKNQKTEKENSSDPIPQVNEPQIEQQAENELDTHQNIQEELVKQKQRNQKLLGKIFRILTKQKQKDAIITQLEERIEKQKAINQELIENQKNSEQQPKLNEEVKQQNEVEHGHEQPQIQDNQNQQEQKNELLKLKTQNQKLLSKILRIMTKLKIKEDELQNLNERLKKQQAINDAIDIEPKEKEEVQPEQEQLIVDDQQNNKQINMEVENKDVDHDQMKIKNQNQRLQGKLFRTMFLLNKKNNEIESLLQRSQKQKAQIEVLNNQIHENNINSNQIKDQEKEPNFNLQNSQQEQPQQDLNSNEIEKQNDVLRNQKINKMAAKLFMIMSKYNKQNKLIENLNERLSKYKAIIESQSQENQQSQAENINITDVKLENDKTSTQQQMELQNANEQDNVRLRNQNNKLLVKLFRVMSGLTRKNNQIQLLEQRLTKQKAIIDSLTQEQATNQEVQEQSNHPNKDNQNIQPNSESQEQQINHQNEISIWKYKYNKLLAKLFRILSQQKKKDKELIQLNERLNIQKAINDQLMVETNQDAQIKLEPELHHQEISLQAASDINPEKQSEIFNNNEFLKIKNQNAKALSKLFRLSFLLQKQNKENKQLNDRLVKQNAIIEEFSKIQNSSHQLKVKNGKLLAKLFILTSNLNIVKQSQ</sequence>
<evidence type="ECO:0000313" key="3">
    <source>
        <dbReference type="EMBL" id="CAK70410.1"/>
    </source>
</evidence>